<dbReference type="WBParaSite" id="Pan_g969.t1">
    <property type="protein sequence ID" value="Pan_g969.t1"/>
    <property type="gene ID" value="Pan_g969"/>
</dbReference>
<reference evidence="1" key="1">
    <citation type="journal article" date="2013" name="Genetics">
        <title>The draft genome and transcriptome of Panagrellus redivivus are shaped by the harsh demands of a free-living lifestyle.</title>
        <authorList>
            <person name="Srinivasan J."/>
            <person name="Dillman A.R."/>
            <person name="Macchietto M.G."/>
            <person name="Heikkinen L."/>
            <person name="Lakso M."/>
            <person name="Fracchia K.M."/>
            <person name="Antoshechkin I."/>
            <person name="Mortazavi A."/>
            <person name="Wong G."/>
            <person name="Sternberg P.W."/>
        </authorList>
    </citation>
    <scope>NUCLEOTIDE SEQUENCE [LARGE SCALE GENOMIC DNA]</scope>
    <source>
        <strain evidence="1">MT8872</strain>
    </source>
</reference>
<dbReference type="AlphaFoldDB" id="A0A7E4WCW3"/>
<reference evidence="2" key="2">
    <citation type="submission" date="2020-10" db="UniProtKB">
        <authorList>
            <consortium name="WormBaseParasite"/>
        </authorList>
    </citation>
    <scope>IDENTIFICATION</scope>
</reference>
<evidence type="ECO:0000313" key="2">
    <source>
        <dbReference type="WBParaSite" id="Pan_g969.t1"/>
    </source>
</evidence>
<keyword evidence="1" id="KW-1185">Reference proteome</keyword>
<dbReference type="Proteomes" id="UP000492821">
    <property type="component" value="Unassembled WGS sequence"/>
</dbReference>
<protein>
    <submittedName>
        <fullName evidence="2">MSP domain-containing protein</fullName>
    </submittedName>
</protein>
<accession>A0A7E4WCW3</accession>
<organism evidence="1 2">
    <name type="scientific">Panagrellus redivivus</name>
    <name type="common">Microworm</name>
    <dbReference type="NCBI Taxonomy" id="6233"/>
    <lineage>
        <taxon>Eukaryota</taxon>
        <taxon>Metazoa</taxon>
        <taxon>Ecdysozoa</taxon>
        <taxon>Nematoda</taxon>
        <taxon>Chromadorea</taxon>
        <taxon>Rhabditida</taxon>
        <taxon>Tylenchina</taxon>
        <taxon>Panagrolaimomorpha</taxon>
        <taxon>Panagrolaimoidea</taxon>
        <taxon>Panagrolaimidae</taxon>
        <taxon>Panagrellus</taxon>
    </lineage>
</organism>
<proteinExistence type="predicted"/>
<evidence type="ECO:0000313" key="1">
    <source>
        <dbReference type="Proteomes" id="UP000492821"/>
    </source>
</evidence>
<name>A0A7E4WCW3_PANRE</name>
<sequence length="71" mass="7960">MKNCGTQVLSKCCVMDSPRDDGQVTLGSAAMRLKLDFGFLRPQYCQNAPKKVILLAKSRKFVYVPNHDITI</sequence>